<evidence type="ECO:0000313" key="5">
    <source>
        <dbReference type="Proteomes" id="UP000008207"/>
    </source>
</evidence>
<protein>
    <submittedName>
        <fullName evidence="3">Transposase IS4 family protein</fullName>
    </submittedName>
</protein>
<dbReference type="PANTHER" id="PTHR33408">
    <property type="entry name" value="TRANSPOSASE"/>
    <property type="match status" value="1"/>
</dbReference>
<dbReference type="PANTHER" id="PTHR33408:SF2">
    <property type="entry name" value="TRANSPOSASE DDE DOMAIN-CONTAINING PROTEIN"/>
    <property type="match status" value="1"/>
</dbReference>
<dbReference type="OrthoDB" id="9774608at2"/>
<dbReference type="EMBL" id="CP001349">
    <property type="protein sequence ID" value="ACL59857.1"/>
    <property type="molecule type" value="Genomic_DNA"/>
</dbReference>
<dbReference type="KEGG" id="mno:Mnod_5003"/>
<dbReference type="eggNOG" id="COG3039">
    <property type="taxonomic scope" value="Bacteria"/>
</dbReference>
<evidence type="ECO:0000259" key="1">
    <source>
        <dbReference type="Pfam" id="PF05598"/>
    </source>
</evidence>
<name>B8II45_METNO</name>
<evidence type="ECO:0000313" key="4">
    <source>
        <dbReference type="EMBL" id="ACL59857.1"/>
    </source>
</evidence>
<evidence type="ECO:0000259" key="2">
    <source>
        <dbReference type="Pfam" id="PF13751"/>
    </source>
</evidence>
<dbReference type="Pfam" id="PF05598">
    <property type="entry name" value="DUF772"/>
    <property type="match status" value="1"/>
</dbReference>
<gene>
    <name evidence="3" type="ordered locus">Mnod_2964</name>
    <name evidence="4" type="ordered locus">Mnod_5003</name>
</gene>
<dbReference type="RefSeq" id="WP_015929589.1">
    <property type="nucleotide sequence ID" value="NC_011894.1"/>
</dbReference>
<dbReference type="STRING" id="460265.Mnod_2964"/>
<dbReference type="Pfam" id="PF13751">
    <property type="entry name" value="DDE_Tnp_1_6"/>
    <property type="match status" value="1"/>
</dbReference>
<feature type="domain" description="Transposase DDE" evidence="2">
    <location>
        <begin position="309"/>
        <end position="429"/>
    </location>
</feature>
<dbReference type="InterPro" id="IPR025668">
    <property type="entry name" value="Tnp_DDE_dom"/>
</dbReference>
<dbReference type="Proteomes" id="UP000008207">
    <property type="component" value="Chromosome"/>
</dbReference>
<organism evidence="3 5">
    <name type="scientific">Methylobacterium nodulans (strain LMG 21967 / CNCM I-2342 / ORS 2060)</name>
    <dbReference type="NCBI Taxonomy" id="460265"/>
    <lineage>
        <taxon>Bacteria</taxon>
        <taxon>Pseudomonadati</taxon>
        <taxon>Pseudomonadota</taxon>
        <taxon>Alphaproteobacteria</taxon>
        <taxon>Hyphomicrobiales</taxon>
        <taxon>Methylobacteriaceae</taxon>
        <taxon>Methylobacterium</taxon>
    </lineage>
</organism>
<dbReference type="AlphaFoldDB" id="B8II45"/>
<feature type="domain" description="Transposase InsH N-terminal" evidence="1">
    <location>
        <begin position="17"/>
        <end position="114"/>
    </location>
</feature>
<reference evidence="3 5" key="1">
    <citation type="submission" date="2009-01" db="EMBL/GenBank/DDBJ databases">
        <title>Complete sequence of chromosome of Methylobacterium nodulans ORS 2060.</title>
        <authorList>
            <consortium name="US DOE Joint Genome Institute"/>
            <person name="Lucas S."/>
            <person name="Copeland A."/>
            <person name="Lapidus A."/>
            <person name="Glavina del Rio T."/>
            <person name="Dalin E."/>
            <person name="Tice H."/>
            <person name="Bruce D."/>
            <person name="Goodwin L."/>
            <person name="Pitluck S."/>
            <person name="Sims D."/>
            <person name="Brettin T."/>
            <person name="Detter J.C."/>
            <person name="Han C."/>
            <person name="Larimer F."/>
            <person name="Land M."/>
            <person name="Hauser L."/>
            <person name="Kyrpides N."/>
            <person name="Ivanova N."/>
            <person name="Marx C.J."/>
            <person name="Richardson P."/>
        </authorList>
    </citation>
    <scope>NUCLEOTIDE SEQUENCE [LARGE SCALE GENOMIC DNA]</scope>
    <source>
        <strain evidence="5">LMG 21967 / CNCM I-2342 / ORS 2060</strain>
        <strain evidence="3">ORS 2060</strain>
    </source>
</reference>
<evidence type="ECO:0000313" key="3">
    <source>
        <dbReference type="EMBL" id="ACL57914.1"/>
    </source>
</evidence>
<dbReference type="EMBL" id="CP001349">
    <property type="protein sequence ID" value="ACL57914.1"/>
    <property type="molecule type" value="Genomic_DNA"/>
</dbReference>
<dbReference type="HOGENOM" id="CLU_021293_2_2_5"/>
<dbReference type="KEGG" id="mno:Mnod_2964"/>
<sequence length="468" mass="52180">MLGHKERDQGELFITGSLRQLLPDDHILVRVDRVLDLAWLRAEVADLYCADNGRPGIDPEAALRLMLAGFLLGIVHDRRLLREAQVNLAIRWFAGYGLHEALPDHSTLTRIRSRWGAERFQRIFQRTVQACVSAGIAKGEVVHVDASLIRADVSWESLVAEHVEAVAESNSDAAALAERNAKQTGRYKKVCPTDPDATMATNARNRRLEPAYKQHAVVDDVRGVVLDVEVTTGELNEGQVILARLDATAATTGQAIVTATADAGYAYAKVYGGLERRGIDPLIPTKAEPIRSAVPLRRFRYDARHNIVTCPRGKILTPGKVQKHGRFFVARSRDCRSCSLAKLCLPRGRSARAVMISADYPALLRARRRRERWSAEDQRLYQRHRWRSEGFHGEAKTWHGLARAVRRGLANMRIQAFLTAAAVNLKRLAASLWRVLLHFLGLLDLVRTGEEPARSVRPALALIAIVGR</sequence>
<keyword evidence="5" id="KW-1185">Reference proteome</keyword>
<dbReference type="InterPro" id="IPR008490">
    <property type="entry name" value="Transposase_InsH_N"/>
</dbReference>
<accession>B8II45</accession>
<proteinExistence type="predicted"/>